<evidence type="ECO:0000313" key="8">
    <source>
        <dbReference type="EMBL" id="PVD23294.1"/>
    </source>
</evidence>
<proteinExistence type="inferred from homology"/>
<dbReference type="InterPro" id="IPR030878">
    <property type="entry name" value="Ribosomal_uL15"/>
</dbReference>
<feature type="compositionally biased region" description="Basic residues" evidence="6">
    <location>
        <begin position="29"/>
        <end position="49"/>
    </location>
</feature>
<dbReference type="AlphaFoldDB" id="A0A2T7NQ45"/>
<dbReference type="SUPFAM" id="SSF52080">
    <property type="entry name" value="Ribosomal proteins L15p and L18e"/>
    <property type="match status" value="1"/>
</dbReference>
<dbReference type="EMBL" id="PZQS01000010">
    <property type="protein sequence ID" value="PVD23294.1"/>
    <property type="molecule type" value="Genomic_DNA"/>
</dbReference>
<dbReference type="PANTHER" id="PTHR12934:SF11">
    <property type="entry name" value="LARGE RIBOSOMAL SUBUNIT PROTEIN UL15M"/>
    <property type="match status" value="1"/>
</dbReference>
<dbReference type="Proteomes" id="UP000245119">
    <property type="component" value="Linkage Group LG10"/>
</dbReference>
<dbReference type="OrthoDB" id="361383at2759"/>
<comment type="similarity">
    <text evidence="1">Belongs to the universal ribosomal protein uL15 family.</text>
</comment>
<evidence type="ECO:0000256" key="1">
    <source>
        <dbReference type="ARBA" id="ARBA00007320"/>
    </source>
</evidence>
<dbReference type="Pfam" id="PF00828">
    <property type="entry name" value="Ribosomal_L27A"/>
    <property type="match status" value="1"/>
</dbReference>
<dbReference type="HAMAP" id="MF_01341">
    <property type="entry name" value="Ribosomal_uL15"/>
    <property type="match status" value="1"/>
</dbReference>
<dbReference type="STRING" id="400727.A0A2T7NQ45"/>
<evidence type="ECO:0000256" key="4">
    <source>
        <dbReference type="ARBA" id="ARBA00035299"/>
    </source>
</evidence>
<evidence type="ECO:0000313" key="9">
    <source>
        <dbReference type="Proteomes" id="UP000245119"/>
    </source>
</evidence>
<evidence type="ECO:0000259" key="7">
    <source>
        <dbReference type="Pfam" id="PF00828"/>
    </source>
</evidence>
<dbReference type="InterPro" id="IPR005749">
    <property type="entry name" value="Ribosomal_uL15_bac-type"/>
</dbReference>
<keyword evidence="2" id="KW-0689">Ribosomal protein</keyword>
<sequence>MASVTDKANKLLRTLPRISLGNLKDIAPKKKKRRAFEKGKTHGRGHKGQGQRGTLPRLGFEGGNTPFYLRIPKEPYYQDHHLRRQYPPLSLLQLQRMIDLGRVDASRPIDLTQLCNTGLYRVEVDKRHFGANLTDEGADLFAAKVHIEVQWASELVIAAVERSGGTITCRYFDAISLRAVVNPERFFKTGVPIPLCKFPPQDAIEFYSSAESRGYLADPKDIELARLKLAQKYGYTLPDLSVDPLGPMLRMPTQGDPRTRRHGEVGSHEGGWSLTKAHAATS</sequence>
<dbReference type="GO" id="GO:0005762">
    <property type="term" value="C:mitochondrial large ribosomal subunit"/>
    <property type="evidence" value="ECO:0007669"/>
    <property type="project" value="TreeGrafter"/>
</dbReference>
<organism evidence="8 9">
    <name type="scientific">Pomacea canaliculata</name>
    <name type="common">Golden apple snail</name>
    <dbReference type="NCBI Taxonomy" id="400727"/>
    <lineage>
        <taxon>Eukaryota</taxon>
        <taxon>Metazoa</taxon>
        <taxon>Spiralia</taxon>
        <taxon>Lophotrochozoa</taxon>
        <taxon>Mollusca</taxon>
        <taxon>Gastropoda</taxon>
        <taxon>Caenogastropoda</taxon>
        <taxon>Architaenioglossa</taxon>
        <taxon>Ampullarioidea</taxon>
        <taxon>Ampullariidae</taxon>
        <taxon>Pomacea</taxon>
    </lineage>
</organism>
<dbReference type="InterPro" id="IPR021131">
    <property type="entry name" value="Ribosomal_uL15/eL18"/>
</dbReference>
<accession>A0A2T7NQ45</accession>
<evidence type="ECO:0000256" key="2">
    <source>
        <dbReference type="ARBA" id="ARBA00022980"/>
    </source>
</evidence>
<dbReference type="GO" id="GO:0006412">
    <property type="term" value="P:translation"/>
    <property type="evidence" value="ECO:0007669"/>
    <property type="project" value="InterPro"/>
</dbReference>
<protein>
    <recommendedName>
        <fullName evidence="4">Large ribosomal subunit protein uL15m</fullName>
    </recommendedName>
    <alternativeName>
        <fullName evidence="5">39S ribosomal protein L15, mitochondrial</fullName>
    </alternativeName>
</protein>
<feature type="domain" description="Large ribosomal subunit protein uL15/eL18" evidence="7">
    <location>
        <begin position="88"/>
        <end position="168"/>
    </location>
</feature>
<evidence type="ECO:0000256" key="5">
    <source>
        <dbReference type="ARBA" id="ARBA00035423"/>
    </source>
</evidence>
<keyword evidence="9" id="KW-1185">Reference proteome</keyword>
<keyword evidence="3" id="KW-0687">Ribonucleoprotein</keyword>
<evidence type="ECO:0000256" key="3">
    <source>
        <dbReference type="ARBA" id="ARBA00023274"/>
    </source>
</evidence>
<dbReference type="GO" id="GO:0003735">
    <property type="term" value="F:structural constituent of ribosome"/>
    <property type="evidence" value="ECO:0007669"/>
    <property type="project" value="InterPro"/>
</dbReference>
<gene>
    <name evidence="8" type="ORF">C0Q70_16560</name>
</gene>
<evidence type="ECO:0000256" key="6">
    <source>
        <dbReference type="SAM" id="MobiDB-lite"/>
    </source>
</evidence>
<reference evidence="8 9" key="1">
    <citation type="submission" date="2018-04" db="EMBL/GenBank/DDBJ databases">
        <title>The genome of golden apple snail Pomacea canaliculata provides insight into stress tolerance and invasive adaptation.</title>
        <authorList>
            <person name="Liu C."/>
            <person name="Liu B."/>
            <person name="Ren Y."/>
            <person name="Zhang Y."/>
            <person name="Wang H."/>
            <person name="Li S."/>
            <person name="Jiang F."/>
            <person name="Yin L."/>
            <person name="Zhang G."/>
            <person name="Qian W."/>
            <person name="Fan W."/>
        </authorList>
    </citation>
    <scope>NUCLEOTIDE SEQUENCE [LARGE SCALE GENOMIC DNA]</scope>
    <source>
        <strain evidence="8">SZHN2017</strain>
        <tissue evidence="8">Muscle</tissue>
    </source>
</reference>
<dbReference type="PANTHER" id="PTHR12934">
    <property type="entry name" value="50S RIBOSOMAL PROTEIN L15"/>
    <property type="match status" value="1"/>
</dbReference>
<name>A0A2T7NQ45_POMCA</name>
<feature type="region of interest" description="Disordered" evidence="6">
    <location>
        <begin position="251"/>
        <end position="282"/>
    </location>
</feature>
<comment type="caution">
    <text evidence="8">The sequence shown here is derived from an EMBL/GenBank/DDBJ whole genome shotgun (WGS) entry which is preliminary data.</text>
</comment>
<feature type="region of interest" description="Disordered" evidence="6">
    <location>
        <begin position="29"/>
        <end position="57"/>
    </location>
</feature>
<dbReference type="InterPro" id="IPR036227">
    <property type="entry name" value="Ribosomal_uL15/eL18_sf"/>
</dbReference>